<evidence type="ECO:0000313" key="1">
    <source>
        <dbReference type="EMBL" id="KAF9650460.1"/>
    </source>
</evidence>
<protein>
    <submittedName>
        <fullName evidence="1">GRAM-domain-containing protein</fullName>
    </submittedName>
</protein>
<gene>
    <name evidence="1" type="ORF">BDM02DRAFT_3092904</name>
</gene>
<sequence length="658" mass="72677">MSPQNELAEQLKESVGEKGHTRNRSLSSVGRHEKLASSLELPGNASSNRSRAPSFVQPSDYFSDNEESDESSDDADDVTADLMPVTGFAVASSKRNADFHELFPDIPEGDYLIEDYGCALQRDILIQGRLYISENHVCFHANIFGWVTDLAIPMHEIITLEKKMTAFVIPNAILITTKNNRYTFASFLSRDNTYEVIHNSWRMSGADISGNGGGSMRTSFDSAESGRTGMDGIRVDGVNGNGSVGESVGLGKAPKVTKCQCGKDGSHYSEVAMEAVFPGTPEKIHNLIFASGFIKDFMREDQKLLDLQISDWAPSANSHGNPKLLTRNMSYIKPLSASIGPRQTKCELSDEVAYCDFDDFVSTLTTTRTPDVPSGNVFSVKTRTCIMWASNVSSRVVVTTQVEWSGRSFVKGIIEKSCIDGQKAYHVDLDRAIRGYIQNHLSEFVPEGVTEAEAVVTQAAVAVAPEPIYLPMTASEVMKERNLARNQRGLQWAYDTFEGAFDVAKKSAETAFELIGDALDSYSSLSWSHLVISILVITNIWTIWRSNGRDEVRRKKEMLIHEERERWVKEAVTTLWQELARNGGLSPHPGYIPPPPLEPLHPEQVGGRSGSWKDEVGDISRVLDELQTRLDGLKAALKEVQAQAQSQDRPQGSLGDLD</sequence>
<reference evidence="1" key="2">
    <citation type="journal article" date="2020" name="Nat. Commun.">
        <title>Large-scale genome sequencing of mycorrhizal fungi provides insights into the early evolution of symbiotic traits.</title>
        <authorList>
            <person name="Miyauchi S."/>
            <person name="Kiss E."/>
            <person name="Kuo A."/>
            <person name="Drula E."/>
            <person name="Kohler A."/>
            <person name="Sanchez-Garcia M."/>
            <person name="Morin E."/>
            <person name="Andreopoulos B."/>
            <person name="Barry K.W."/>
            <person name="Bonito G."/>
            <person name="Buee M."/>
            <person name="Carver A."/>
            <person name="Chen C."/>
            <person name="Cichocki N."/>
            <person name="Clum A."/>
            <person name="Culley D."/>
            <person name="Crous P.W."/>
            <person name="Fauchery L."/>
            <person name="Girlanda M."/>
            <person name="Hayes R.D."/>
            <person name="Keri Z."/>
            <person name="LaButti K."/>
            <person name="Lipzen A."/>
            <person name="Lombard V."/>
            <person name="Magnuson J."/>
            <person name="Maillard F."/>
            <person name="Murat C."/>
            <person name="Nolan M."/>
            <person name="Ohm R.A."/>
            <person name="Pangilinan J."/>
            <person name="Pereira M.F."/>
            <person name="Perotto S."/>
            <person name="Peter M."/>
            <person name="Pfister S."/>
            <person name="Riley R."/>
            <person name="Sitrit Y."/>
            <person name="Stielow J.B."/>
            <person name="Szollosi G."/>
            <person name="Zifcakova L."/>
            <person name="Stursova M."/>
            <person name="Spatafora J.W."/>
            <person name="Tedersoo L."/>
            <person name="Vaario L.M."/>
            <person name="Yamada A."/>
            <person name="Yan M."/>
            <person name="Wang P."/>
            <person name="Xu J."/>
            <person name="Bruns T."/>
            <person name="Baldrian P."/>
            <person name="Vilgalys R."/>
            <person name="Dunand C."/>
            <person name="Henrissat B."/>
            <person name="Grigoriev I.V."/>
            <person name="Hibbett D."/>
            <person name="Nagy L.G."/>
            <person name="Martin F.M."/>
        </authorList>
    </citation>
    <scope>NUCLEOTIDE SEQUENCE</scope>
    <source>
        <strain evidence="1">P2</strain>
    </source>
</reference>
<name>A0ACB6ZM28_THEGA</name>
<proteinExistence type="predicted"/>
<dbReference type="EMBL" id="MU117984">
    <property type="protein sequence ID" value="KAF9650460.1"/>
    <property type="molecule type" value="Genomic_DNA"/>
</dbReference>
<evidence type="ECO:0000313" key="2">
    <source>
        <dbReference type="Proteomes" id="UP000886501"/>
    </source>
</evidence>
<keyword evidence="2" id="KW-1185">Reference proteome</keyword>
<reference evidence="1" key="1">
    <citation type="submission" date="2019-10" db="EMBL/GenBank/DDBJ databases">
        <authorList>
            <consortium name="DOE Joint Genome Institute"/>
            <person name="Kuo A."/>
            <person name="Miyauchi S."/>
            <person name="Kiss E."/>
            <person name="Drula E."/>
            <person name="Kohler A."/>
            <person name="Sanchez-Garcia M."/>
            <person name="Andreopoulos B."/>
            <person name="Barry K.W."/>
            <person name="Bonito G."/>
            <person name="Buee M."/>
            <person name="Carver A."/>
            <person name="Chen C."/>
            <person name="Cichocki N."/>
            <person name="Clum A."/>
            <person name="Culley D."/>
            <person name="Crous P.W."/>
            <person name="Fauchery L."/>
            <person name="Girlanda M."/>
            <person name="Hayes R."/>
            <person name="Keri Z."/>
            <person name="Labutti K."/>
            <person name="Lipzen A."/>
            <person name="Lombard V."/>
            <person name="Magnuson J."/>
            <person name="Maillard F."/>
            <person name="Morin E."/>
            <person name="Murat C."/>
            <person name="Nolan M."/>
            <person name="Ohm R."/>
            <person name="Pangilinan J."/>
            <person name="Pereira M."/>
            <person name="Perotto S."/>
            <person name="Peter M."/>
            <person name="Riley R."/>
            <person name="Sitrit Y."/>
            <person name="Stielow B."/>
            <person name="Szollosi G."/>
            <person name="Zifcakova L."/>
            <person name="Stursova M."/>
            <person name="Spatafora J.W."/>
            <person name="Tedersoo L."/>
            <person name="Vaario L.-M."/>
            <person name="Yamada A."/>
            <person name="Yan M."/>
            <person name="Wang P."/>
            <person name="Xu J."/>
            <person name="Bruns T."/>
            <person name="Baldrian P."/>
            <person name="Vilgalys R."/>
            <person name="Henrissat B."/>
            <person name="Grigoriev I.V."/>
            <person name="Hibbett D."/>
            <person name="Nagy L.G."/>
            <person name="Martin F.M."/>
        </authorList>
    </citation>
    <scope>NUCLEOTIDE SEQUENCE</scope>
    <source>
        <strain evidence="1">P2</strain>
    </source>
</reference>
<accession>A0ACB6ZM28</accession>
<dbReference type="Proteomes" id="UP000886501">
    <property type="component" value="Unassembled WGS sequence"/>
</dbReference>
<comment type="caution">
    <text evidence="1">The sequence shown here is derived from an EMBL/GenBank/DDBJ whole genome shotgun (WGS) entry which is preliminary data.</text>
</comment>
<organism evidence="1 2">
    <name type="scientific">Thelephora ganbajun</name>
    <name type="common">Ganba fungus</name>
    <dbReference type="NCBI Taxonomy" id="370292"/>
    <lineage>
        <taxon>Eukaryota</taxon>
        <taxon>Fungi</taxon>
        <taxon>Dikarya</taxon>
        <taxon>Basidiomycota</taxon>
        <taxon>Agaricomycotina</taxon>
        <taxon>Agaricomycetes</taxon>
        <taxon>Thelephorales</taxon>
        <taxon>Thelephoraceae</taxon>
        <taxon>Thelephora</taxon>
    </lineage>
</organism>